<evidence type="ECO:0000259" key="1">
    <source>
        <dbReference type="Pfam" id="PF22807"/>
    </source>
</evidence>
<accession>A0ABU9TVQ1</accession>
<dbReference type="RefSeq" id="WP_339890346.1">
    <property type="nucleotide sequence ID" value="NZ_CAXBCE010000004.1"/>
</dbReference>
<dbReference type="Gene3D" id="2.120.10.30">
    <property type="entry name" value="TolB, C-terminal domain"/>
    <property type="match status" value="1"/>
</dbReference>
<evidence type="ECO:0000313" key="2">
    <source>
        <dbReference type="EMBL" id="MEM5537573.1"/>
    </source>
</evidence>
<evidence type="ECO:0000313" key="3">
    <source>
        <dbReference type="Proteomes" id="UP001449225"/>
    </source>
</evidence>
<reference evidence="2 3" key="1">
    <citation type="submission" date="2024-03" db="EMBL/GenBank/DDBJ databases">
        <title>Community enrichment and isolation of bacterial strains for fucoidan degradation.</title>
        <authorList>
            <person name="Sichert A."/>
        </authorList>
    </citation>
    <scope>NUCLEOTIDE SEQUENCE [LARGE SCALE GENOMIC DNA]</scope>
    <source>
        <strain evidence="2 3">AS76</strain>
    </source>
</reference>
<dbReference type="SUPFAM" id="SSF50952">
    <property type="entry name" value="Soluble quinoprotein glucose dehydrogenase"/>
    <property type="match status" value="1"/>
</dbReference>
<dbReference type="EMBL" id="JBBMRA010000016">
    <property type="protein sequence ID" value="MEM5537573.1"/>
    <property type="molecule type" value="Genomic_DNA"/>
</dbReference>
<proteinExistence type="predicted"/>
<comment type="caution">
    <text evidence="2">The sequence shown here is derived from an EMBL/GenBank/DDBJ whole genome shotgun (WGS) entry which is preliminary data.</text>
</comment>
<dbReference type="InterPro" id="IPR011042">
    <property type="entry name" value="6-blade_b-propeller_TolB-like"/>
</dbReference>
<sequence>MTSLLAVLISASGTTDLPLDTLTLPPSYRIEVVAKAPNVRQLALGKDGTLFAGSRRAGKVYGFIDRNNDGIYEQTVVIANKLNMPSGIAIKGNDLYVAEISRILRYKNILPLVPYLLPNPEVYYDALPDSTYHGWKYLKFGPDGALYFNIGAPCNICLPKPPFASLMKLDSDKQVTSVANGVRNSVGFAWHPKSQQLWFTDNGRDHLGDYLPSDELNHVEREGEHFGYPFFHAQGLPDPHYGSAQYANKHKYSYKPATYKLGAHVAPLGMTFSTHSPNAHQHTLYIAEHGSWNSSQKVGYRVVALEIKDNKVVSHKPFVTGWLNNENHWGRPNDIIEDNDGSLLISDDYAGVIYRLSKDKPPSIK</sequence>
<gene>
    <name evidence="2" type="ORF">WNY58_14380</name>
</gene>
<dbReference type="InterPro" id="IPR011041">
    <property type="entry name" value="Quinoprot_gluc/sorb_DH_b-prop"/>
</dbReference>
<organism evidence="2 3">
    <name type="scientific">Neptuniibacter pectenicola</name>
    <dbReference type="NCBI Taxonomy" id="1806669"/>
    <lineage>
        <taxon>Bacteria</taxon>
        <taxon>Pseudomonadati</taxon>
        <taxon>Pseudomonadota</taxon>
        <taxon>Gammaproteobacteria</taxon>
        <taxon>Oceanospirillales</taxon>
        <taxon>Oceanospirillaceae</taxon>
        <taxon>Neptuniibacter</taxon>
    </lineage>
</organism>
<dbReference type="Proteomes" id="UP001449225">
    <property type="component" value="Unassembled WGS sequence"/>
</dbReference>
<feature type="domain" description="Pyrroloquinoline quinone-dependent pyranose dehydrogenase beta-propeller" evidence="1">
    <location>
        <begin position="173"/>
        <end position="357"/>
    </location>
</feature>
<dbReference type="Pfam" id="PF22807">
    <property type="entry name" value="TrAA12"/>
    <property type="match status" value="1"/>
</dbReference>
<keyword evidence="3" id="KW-1185">Reference proteome</keyword>
<name>A0ABU9TVQ1_9GAMM</name>
<dbReference type="PANTHER" id="PTHR33546">
    <property type="entry name" value="LARGE, MULTIFUNCTIONAL SECRETED PROTEIN-RELATED"/>
    <property type="match status" value="1"/>
</dbReference>
<protein>
    <submittedName>
        <fullName evidence="2">PQQ-dependent sugar dehydrogenase</fullName>
    </submittedName>
</protein>
<dbReference type="InterPro" id="IPR054539">
    <property type="entry name" value="Beta-prop_PDH"/>
</dbReference>
<dbReference type="PANTHER" id="PTHR33546:SF1">
    <property type="entry name" value="LARGE, MULTIFUNCTIONAL SECRETED PROTEIN"/>
    <property type="match status" value="1"/>
</dbReference>